<protein>
    <submittedName>
        <fullName evidence="2">Uncharacterized protein</fullName>
    </submittedName>
</protein>
<evidence type="ECO:0000313" key="2">
    <source>
        <dbReference type="EMBL" id="KAE9525188.1"/>
    </source>
</evidence>
<proteinExistence type="predicted"/>
<keyword evidence="1" id="KW-1133">Transmembrane helix</keyword>
<gene>
    <name evidence="2" type="ORF">AGLY_014432</name>
</gene>
<keyword evidence="1" id="KW-0472">Membrane</keyword>
<evidence type="ECO:0000313" key="3">
    <source>
        <dbReference type="Proteomes" id="UP000475862"/>
    </source>
</evidence>
<reference evidence="2 3" key="1">
    <citation type="submission" date="2019-08" db="EMBL/GenBank/DDBJ databases">
        <title>The genome of the soybean aphid Biotype 1, its phylome, world population structure and adaptation to the North American continent.</title>
        <authorList>
            <person name="Giordano R."/>
            <person name="Donthu R.K."/>
            <person name="Hernandez A.G."/>
            <person name="Wright C.L."/>
            <person name="Zimin A.V."/>
        </authorList>
    </citation>
    <scope>NUCLEOTIDE SEQUENCE [LARGE SCALE GENOMIC DNA]</scope>
    <source>
        <tissue evidence="2">Whole aphids</tissue>
    </source>
</reference>
<evidence type="ECO:0000256" key="1">
    <source>
        <dbReference type="SAM" id="Phobius"/>
    </source>
</evidence>
<organism evidence="2 3">
    <name type="scientific">Aphis glycines</name>
    <name type="common">Soybean aphid</name>
    <dbReference type="NCBI Taxonomy" id="307491"/>
    <lineage>
        <taxon>Eukaryota</taxon>
        <taxon>Metazoa</taxon>
        <taxon>Ecdysozoa</taxon>
        <taxon>Arthropoda</taxon>
        <taxon>Hexapoda</taxon>
        <taxon>Insecta</taxon>
        <taxon>Pterygota</taxon>
        <taxon>Neoptera</taxon>
        <taxon>Paraneoptera</taxon>
        <taxon>Hemiptera</taxon>
        <taxon>Sternorrhyncha</taxon>
        <taxon>Aphidomorpha</taxon>
        <taxon>Aphidoidea</taxon>
        <taxon>Aphididae</taxon>
        <taxon>Aphidini</taxon>
        <taxon>Aphis</taxon>
        <taxon>Aphis</taxon>
    </lineage>
</organism>
<name>A0A6G0T447_APHGL</name>
<feature type="transmembrane region" description="Helical" evidence="1">
    <location>
        <begin position="35"/>
        <end position="56"/>
    </location>
</feature>
<accession>A0A6G0T447</accession>
<keyword evidence="3" id="KW-1185">Reference proteome</keyword>
<sequence length="176" mass="20517">MGYINILSKRNYCVGTRKRTKKLDMKLIIQISVKYYVSYILILWWMISLILFYSILPRIYSHDSIRYVDINLKDGFETLGLEILNICFDNMYCVKLFSCLSQKPISLILVGIVIVVGTRCTDTRYHMVINNTCLINRLMEARKFASLSKQSLPTYFGGDTQLRGRMFEVILNATIR</sequence>
<dbReference type="EMBL" id="VYZN01000063">
    <property type="protein sequence ID" value="KAE9525188.1"/>
    <property type="molecule type" value="Genomic_DNA"/>
</dbReference>
<keyword evidence="1" id="KW-0812">Transmembrane</keyword>
<comment type="caution">
    <text evidence="2">The sequence shown here is derived from an EMBL/GenBank/DDBJ whole genome shotgun (WGS) entry which is preliminary data.</text>
</comment>
<dbReference type="AlphaFoldDB" id="A0A6G0T447"/>
<dbReference type="Proteomes" id="UP000475862">
    <property type="component" value="Unassembled WGS sequence"/>
</dbReference>